<gene>
    <name evidence="2" type="ORF">GA0116948_11880</name>
</gene>
<evidence type="ECO:0000259" key="1">
    <source>
        <dbReference type="Pfam" id="PF14905"/>
    </source>
</evidence>
<evidence type="ECO:0000313" key="2">
    <source>
        <dbReference type="EMBL" id="SCC61273.1"/>
    </source>
</evidence>
<organism evidence="2 3">
    <name type="scientific">Chitinophaga costaii</name>
    <dbReference type="NCBI Taxonomy" id="1335309"/>
    <lineage>
        <taxon>Bacteria</taxon>
        <taxon>Pseudomonadati</taxon>
        <taxon>Bacteroidota</taxon>
        <taxon>Chitinophagia</taxon>
        <taxon>Chitinophagales</taxon>
        <taxon>Chitinophagaceae</taxon>
        <taxon>Chitinophaga</taxon>
    </lineage>
</organism>
<accession>A0A1C4G002</accession>
<keyword evidence="3" id="KW-1185">Reference proteome</keyword>
<dbReference type="Pfam" id="PF14905">
    <property type="entry name" value="OMP_b-brl_3"/>
    <property type="match status" value="1"/>
</dbReference>
<dbReference type="AlphaFoldDB" id="A0A1C4G002"/>
<dbReference type="STRING" id="1335309.GA0116948_11880"/>
<dbReference type="InterPro" id="IPR041700">
    <property type="entry name" value="OMP_b-brl_3"/>
</dbReference>
<proteinExistence type="predicted"/>
<name>A0A1C4G002_9BACT</name>
<dbReference type="Proteomes" id="UP000242818">
    <property type="component" value="Unassembled WGS sequence"/>
</dbReference>
<protein>
    <submittedName>
        <fullName evidence="2">Outer membrane protein beta-barrel family protein</fullName>
    </submittedName>
</protein>
<sequence>MVPLKVSHWWQMNYNFAGGWRALQMDCFRQPASRRYFSYILNFTKTFLLPKAYAAELSGWYSSTNYYGSIRNIPYLSVNMGFKKILPNNQGSLQLGIINPIRFMGMKSNIGATGTDVFKTKGRVMSYPESAQFLILRFSYTRSGAGKAPGIARNSAITEKNQVRT</sequence>
<dbReference type="EMBL" id="FMAR01000018">
    <property type="protein sequence ID" value="SCC61273.1"/>
    <property type="molecule type" value="Genomic_DNA"/>
</dbReference>
<reference evidence="2 3" key="1">
    <citation type="submission" date="2016-08" db="EMBL/GenBank/DDBJ databases">
        <authorList>
            <person name="Seilhamer J.J."/>
        </authorList>
    </citation>
    <scope>NUCLEOTIDE SEQUENCE [LARGE SCALE GENOMIC DNA]</scope>
    <source>
        <strain evidence="2 3">A37T2</strain>
    </source>
</reference>
<dbReference type="RefSeq" id="WP_089715215.1">
    <property type="nucleotide sequence ID" value="NZ_FMAR01000018.1"/>
</dbReference>
<dbReference type="OrthoDB" id="905812at2"/>
<evidence type="ECO:0000313" key="3">
    <source>
        <dbReference type="Proteomes" id="UP000242818"/>
    </source>
</evidence>
<feature type="domain" description="Outer membrane protein beta-barrel" evidence="1">
    <location>
        <begin position="2"/>
        <end position="121"/>
    </location>
</feature>